<evidence type="ECO:0000313" key="1">
    <source>
        <dbReference type="EMBL" id="WAR26940.1"/>
    </source>
</evidence>
<dbReference type="Gene3D" id="3.90.190.10">
    <property type="entry name" value="Protein tyrosine phosphatase superfamily"/>
    <property type="match status" value="2"/>
</dbReference>
<dbReference type="InterPro" id="IPR029021">
    <property type="entry name" value="Prot-tyrosine_phosphatase-like"/>
</dbReference>
<proteinExistence type="predicted"/>
<dbReference type="Proteomes" id="UP001164746">
    <property type="component" value="Chromosome 14"/>
</dbReference>
<dbReference type="SUPFAM" id="SSF52799">
    <property type="entry name" value="(Phosphotyrosine protein) phosphatases II"/>
    <property type="match status" value="1"/>
</dbReference>
<reference evidence="1" key="1">
    <citation type="submission" date="2022-11" db="EMBL/GenBank/DDBJ databases">
        <title>Centuries of genome instability and evolution in soft-shell clam transmissible cancer (bioRxiv).</title>
        <authorList>
            <person name="Hart S.F.M."/>
            <person name="Yonemitsu M.A."/>
            <person name="Giersch R.M."/>
            <person name="Beal B.F."/>
            <person name="Arriagada G."/>
            <person name="Davis B.W."/>
            <person name="Ostrander E.A."/>
            <person name="Goff S.P."/>
            <person name="Metzger M.J."/>
        </authorList>
    </citation>
    <scope>NUCLEOTIDE SEQUENCE</scope>
    <source>
        <strain evidence="1">MELC-2E11</strain>
        <tissue evidence="1">Siphon/mantle</tissue>
    </source>
</reference>
<dbReference type="EMBL" id="CP111025">
    <property type="protein sequence ID" value="WAR26940.1"/>
    <property type="molecule type" value="Genomic_DNA"/>
</dbReference>
<sequence length="456" mass="51178">MFTLPTMISKDIILLLIIVLLLVRGAVLLEVDTAVHRQAPGLESPLKVWWAKEITPDFHVAGRLTERQVKYAAEAGFRSILSLFMYETGDSGSFGGEYLPTTAEAWVSAHISGMQYIALVGGNDDWASIATIQKFHDALQHLNRPILLHCDRGYTITFVTLMHMANQTRHNSSYEPKIYSEDFYKITAAMGLDFTHEDLKHTVSHITGEPLVENPPKHNCEPEEWLDFWLAHPVSTNWYVGGQIRDCDVEVLETVGFKAIVNMRMGLTHDSKHSQEPVALLNIKDGTTTYGNDTVPPRQDWKTLKDNRINAHHSSAYISERSRINFEVENHLEFGDDIGYNEEKEKSSVGKSSLKYYHIPIPPNLTMTSETFTQVRSTLLEAGQNGPVLLHCSDGRRVAYLGVLAAAVSEGRGLDWALKRVAELGFEVSPDARPDVYAMYCDTFKDAATNMGHEEL</sequence>
<protein>
    <recommendedName>
        <fullName evidence="3">Tyrosine specific protein phosphatases domain-containing protein</fullName>
    </recommendedName>
</protein>
<gene>
    <name evidence="1" type="ORF">MAR_012644</name>
</gene>
<name>A0ABY7FY74_MYAAR</name>
<evidence type="ECO:0000313" key="2">
    <source>
        <dbReference type="Proteomes" id="UP001164746"/>
    </source>
</evidence>
<evidence type="ECO:0008006" key="3">
    <source>
        <dbReference type="Google" id="ProtNLM"/>
    </source>
</evidence>
<keyword evidence="2" id="KW-1185">Reference proteome</keyword>
<organism evidence="1 2">
    <name type="scientific">Mya arenaria</name>
    <name type="common">Soft-shell clam</name>
    <dbReference type="NCBI Taxonomy" id="6604"/>
    <lineage>
        <taxon>Eukaryota</taxon>
        <taxon>Metazoa</taxon>
        <taxon>Spiralia</taxon>
        <taxon>Lophotrochozoa</taxon>
        <taxon>Mollusca</taxon>
        <taxon>Bivalvia</taxon>
        <taxon>Autobranchia</taxon>
        <taxon>Heteroconchia</taxon>
        <taxon>Euheterodonta</taxon>
        <taxon>Imparidentia</taxon>
        <taxon>Neoheterodontei</taxon>
        <taxon>Myida</taxon>
        <taxon>Myoidea</taxon>
        <taxon>Myidae</taxon>
        <taxon>Mya</taxon>
    </lineage>
</organism>
<accession>A0ABY7FY74</accession>